<dbReference type="EMBL" id="CP065628">
    <property type="protein sequence ID" value="QPR31105.1"/>
    <property type="molecule type" value="Genomic_DNA"/>
</dbReference>
<evidence type="ECO:0000313" key="12">
    <source>
        <dbReference type="Proteomes" id="UP000595198"/>
    </source>
</evidence>
<keyword evidence="2 6" id="KW-0732">Signal</keyword>
<evidence type="ECO:0000313" key="10">
    <source>
        <dbReference type="EMBL" id="QQB82983.1"/>
    </source>
</evidence>
<sequence length="485" mass="53085">MSISRRAYLSVATLAASSMAVAKTSGAYGLEYVTSGLGLTQSDSKSWQVLASDLEVITVTDTSVAFTWATYAPGVQTAYGFIKPTVPSDERVLLGPADSTQLKLVHEGYSESGYHHVVIDGLEPGQEYRFECWSNNCRAVPSLNITMSKTAPEKTGVVSTLPALAGAHLATFALTNDTHIGKPNHDGIRIGNLGLSSDPGEQPFASMQLQGLVDTVKAAGLDTLVVNGDCTDSNRPEEYDELIRVLDTFGEFGKNWFVTRGNHDVHPPGLPNINGFRGRGIRKGKTAVPDYFSQRLVPTQQHWSTRVGEVRLIGVDTAEFGYAGGRINERQMRALRAELAEDPERPTILFAHHPFTQDAVRSHFGGEAFMVEAQQAKVFQEILAATPGAKGVFAGHTHRSRRGIADYGDTDFCERGAALGYPGGYTQIRVHTDGYQISYHRTTTPQSLSWSTKTRWSMFGLEPEFMLGKISDRNYVNFFKNKVPL</sequence>
<dbReference type="InterPro" id="IPR050884">
    <property type="entry name" value="CNP_phosphodiesterase-III"/>
</dbReference>
<dbReference type="Proteomes" id="UP000595198">
    <property type="component" value="Chromosome"/>
</dbReference>
<keyword evidence="12" id="KW-1185">Reference proteome</keyword>
<evidence type="ECO:0000313" key="8">
    <source>
        <dbReference type="EMBL" id="MEO3717699.1"/>
    </source>
</evidence>
<evidence type="ECO:0000256" key="3">
    <source>
        <dbReference type="ARBA" id="ARBA00022801"/>
    </source>
</evidence>
<dbReference type="SUPFAM" id="SSF56300">
    <property type="entry name" value="Metallo-dependent phosphatases"/>
    <property type="match status" value="1"/>
</dbReference>
<evidence type="ECO:0000313" key="9">
    <source>
        <dbReference type="EMBL" id="QPR31105.1"/>
    </source>
</evidence>
<accession>A0AAW9SWR5</accession>
<gene>
    <name evidence="9" type="ORF">I6G95_01065</name>
    <name evidence="10" type="ORF">I6H48_01660</name>
    <name evidence="8" type="ORF">QP460_008860</name>
</gene>
<dbReference type="SUPFAM" id="SSF49363">
    <property type="entry name" value="Purple acid phosphatase, N-terminal domain"/>
    <property type="match status" value="1"/>
</dbReference>
<dbReference type="AlphaFoldDB" id="A0AAW9SWR5"/>
<dbReference type="EMBL" id="JASOOY020000031">
    <property type="protein sequence ID" value="MEO3717699.1"/>
    <property type="molecule type" value="Genomic_DNA"/>
</dbReference>
<comment type="similarity">
    <text evidence="5">Belongs to the cyclic nucleotide phosphodiesterase class-III family.</text>
</comment>
<evidence type="ECO:0000313" key="11">
    <source>
        <dbReference type="Proteomes" id="UP000594774"/>
    </source>
</evidence>
<dbReference type="EC" id="3.1.-.-" evidence="8"/>
<evidence type="ECO:0000256" key="4">
    <source>
        <dbReference type="ARBA" id="ARBA00023004"/>
    </source>
</evidence>
<keyword evidence="3 8" id="KW-0378">Hydrolase</keyword>
<dbReference type="RefSeq" id="WP_197914929.1">
    <property type="nucleotide sequence ID" value="NZ_CP065628.1"/>
</dbReference>
<dbReference type="InterPro" id="IPR003961">
    <property type="entry name" value="FN3_dom"/>
</dbReference>
<reference evidence="8" key="2">
    <citation type="submission" date="2023-05" db="EMBL/GenBank/DDBJ databases">
        <authorList>
            <person name="Du J."/>
        </authorList>
    </citation>
    <scope>NUCLEOTIDE SEQUENCE</scope>
    <source>
        <strain evidence="8">UMB1064</strain>
    </source>
</reference>
<dbReference type="Gene3D" id="3.60.21.10">
    <property type="match status" value="1"/>
</dbReference>
<dbReference type="Proteomes" id="UP000594774">
    <property type="component" value="Chromosome"/>
</dbReference>
<proteinExistence type="inferred from homology"/>
<evidence type="ECO:0000256" key="5">
    <source>
        <dbReference type="ARBA" id="ARBA00025742"/>
    </source>
</evidence>
<dbReference type="Proteomes" id="UP001223646">
    <property type="component" value="Unassembled WGS sequence"/>
</dbReference>
<evidence type="ECO:0000256" key="6">
    <source>
        <dbReference type="SAM" id="SignalP"/>
    </source>
</evidence>
<keyword evidence="1" id="KW-0479">Metal-binding</keyword>
<evidence type="ECO:0000259" key="7">
    <source>
        <dbReference type="Pfam" id="PF00149"/>
    </source>
</evidence>
<dbReference type="CDD" id="cd00063">
    <property type="entry name" value="FN3"/>
    <property type="match status" value="1"/>
</dbReference>
<reference evidence="8" key="3">
    <citation type="submission" date="2024-05" db="EMBL/GenBank/DDBJ databases">
        <authorList>
            <person name="Wolfe A."/>
        </authorList>
    </citation>
    <scope>NUCLEOTIDE SEQUENCE</scope>
    <source>
        <strain evidence="8">UMB1064</strain>
    </source>
</reference>
<dbReference type="EMBL" id="CP066023">
    <property type="protein sequence ID" value="QQB82983.1"/>
    <property type="molecule type" value="Genomic_DNA"/>
</dbReference>
<dbReference type="Pfam" id="PF00149">
    <property type="entry name" value="Metallophos"/>
    <property type="match status" value="1"/>
</dbReference>
<dbReference type="PANTHER" id="PTHR42988:SF2">
    <property type="entry name" value="CYCLIC NUCLEOTIDE PHOSPHODIESTERASE CBUA0032-RELATED"/>
    <property type="match status" value="1"/>
</dbReference>
<dbReference type="InterPro" id="IPR004843">
    <property type="entry name" value="Calcineurin-like_PHP"/>
</dbReference>
<feature type="signal peptide" evidence="6">
    <location>
        <begin position="1"/>
        <end position="22"/>
    </location>
</feature>
<feature type="domain" description="Calcineurin-like phosphoesterase" evidence="7">
    <location>
        <begin position="171"/>
        <end position="399"/>
    </location>
</feature>
<protein>
    <submittedName>
        <fullName evidence="8">Metallophosphoesterase family protein</fullName>
        <ecNumber evidence="8">3.1.-.-</ecNumber>
    </submittedName>
</protein>
<evidence type="ECO:0000256" key="2">
    <source>
        <dbReference type="ARBA" id="ARBA00022729"/>
    </source>
</evidence>
<name>A0AAW9SWR5_CORAY</name>
<feature type="chain" id="PRO_5044718379" evidence="6">
    <location>
        <begin position="23"/>
        <end position="485"/>
    </location>
</feature>
<dbReference type="GO" id="GO:0003993">
    <property type="term" value="F:acid phosphatase activity"/>
    <property type="evidence" value="ECO:0007669"/>
    <property type="project" value="InterPro"/>
</dbReference>
<dbReference type="InterPro" id="IPR029052">
    <property type="entry name" value="Metallo-depent_PP-like"/>
</dbReference>
<dbReference type="PANTHER" id="PTHR42988">
    <property type="entry name" value="PHOSPHOHYDROLASE"/>
    <property type="match status" value="1"/>
</dbReference>
<evidence type="ECO:0000313" key="13">
    <source>
        <dbReference type="Proteomes" id="UP001223646"/>
    </source>
</evidence>
<dbReference type="InterPro" id="IPR008963">
    <property type="entry name" value="Purple_acid_Pase-like_N"/>
</dbReference>
<reference evidence="11 12" key="1">
    <citation type="submission" date="2020-12" db="EMBL/GenBank/DDBJ databases">
        <title>FDA dAtabase for Regulatory Grade micrObial Sequences (FDA-ARGOS): Supporting development and validation of Infectious Disease Dx tests.</title>
        <authorList>
            <person name="Sproer C."/>
            <person name="Gronow S."/>
            <person name="Severitt S."/>
            <person name="Schroder I."/>
            <person name="Tallon L."/>
            <person name="Sadzewicz L."/>
            <person name="Zhao X."/>
            <person name="Boylan J."/>
            <person name="Ott S."/>
            <person name="Bowen H."/>
            <person name="Vavikolanu K."/>
            <person name="Mehta A."/>
            <person name="Aluvathingal J."/>
            <person name="Nadendla S."/>
            <person name="Lowell S."/>
            <person name="Myers T."/>
            <person name="Yan Y."/>
            <person name="Sichtig H."/>
        </authorList>
    </citation>
    <scope>NUCLEOTIDE SEQUENCE [LARGE SCALE GENOMIC DNA]</scope>
    <source>
        <strain evidence="9 11">FDAARGOS_938</strain>
        <strain evidence="10 12">FDAARGOS_991</strain>
    </source>
</reference>
<organism evidence="8 13">
    <name type="scientific">Corynebacterium amycolatum</name>
    <dbReference type="NCBI Taxonomy" id="43765"/>
    <lineage>
        <taxon>Bacteria</taxon>
        <taxon>Bacillati</taxon>
        <taxon>Actinomycetota</taxon>
        <taxon>Actinomycetes</taxon>
        <taxon>Mycobacteriales</taxon>
        <taxon>Corynebacteriaceae</taxon>
        <taxon>Corynebacterium</taxon>
    </lineage>
</organism>
<dbReference type="GO" id="GO:0046872">
    <property type="term" value="F:metal ion binding"/>
    <property type="evidence" value="ECO:0007669"/>
    <property type="project" value="UniProtKB-KW"/>
</dbReference>
<keyword evidence="4" id="KW-0408">Iron</keyword>
<evidence type="ECO:0000256" key="1">
    <source>
        <dbReference type="ARBA" id="ARBA00022723"/>
    </source>
</evidence>